<proteinExistence type="predicted"/>
<dbReference type="KEGG" id="moc:BB934_33130"/>
<dbReference type="AlphaFoldDB" id="A0A1B2ESV5"/>
<dbReference type="OrthoDB" id="8019008at2"/>
<keyword evidence="1" id="KW-0614">Plasmid</keyword>
<protein>
    <submittedName>
        <fullName evidence="1">Uncharacterized protein</fullName>
    </submittedName>
</protein>
<evidence type="ECO:0000313" key="1">
    <source>
        <dbReference type="EMBL" id="ANY83054.1"/>
    </source>
</evidence>
<reference evidence="1" key="1">
    <citation type="submission" date="2016-07" db="EMBL/GenBank/DDBJ databases">
        <title>Microvirga ossetica sp. nov. a new species of rhizobia isolated from root nodules of the legume species Vicia alpestris Steven originated from North Ossetia region in the Caucasus.</title>
        <authorList>
            <person name="Safronova V.I."/>
            <person name="Kuznetsova I.G."/>
            <person name="Sazanova A.L."/>
            <person name="Belimov A."/>
            <person name="Andronov E."/>
            <person name="Osledkin Y.S."/>
            <person name="Onishchuk O.P."/>
            <person name="Kurchak O.N."/>
            <person name="Shaposhnikov A.I."/>
            <person name="Willems A."/>
            <person name="Tikhonovich I.A."/>
        </authorList>
    </citation>
    <scope>NUCLEOTIDE SEQUENCE [LARGE SCALE GENOMIC DNA]</scope>
    <source>
        <strain evidence="1">V5/3M</strain>
        <plasmid evidence="1">unnamed1</plasmid>
    </source>
</reference>
<dbReference type="EMBL" id="CP016617">
    <property type="protein sequence ID" value="ANY83054.1"/>
    <property type="molecule type" value="Genomic_DNA"/>
</dbReference>
<accession>A0A1B2ESV5</accession>
<dbReference type="RefSeq" id="WP_099514129.1">
    <property type="nucleotide sequence ID" value="NZ_CP016617.1"/>
</dbReference>
<sequence>MKRLVTVTGPVAAAQMDGYLIEERLLDHIMIQVMDKGDGNLEIAFDERDRRFLSQFSATQLAEWLQEAMLHVEAACPLETRDGKAAWIADEAPPRARSSIKAMRPARQEHDLPAGLAFLRRS</sequence>
<name>A0A1B2ESV5_9HYPH</name>
<geneLocation type="plasmid" evidence="1">
    <name>unnamed1</name>
</geneLocation>
<organism evidence="1">
    <name type="scientific">Microvirga ossetica</name>
    <dbReference type="NCBI Taxonomy" id="1882682"/>
    <lineage>
        <taxon>Bacteria</taxon>
        <taxon>Pseudomonadati</taxon>
        <taxon>Pseudomonadota</taxon>
        <taxon>Alphaproteobacteria</taxon>
        <taxon>Hyphomicrobiales</taxon>
        <taxon>Methylobacteriaceae</taxon>
        <taxon>Microvirga</taxon>
    </lineage>
</organism>
<gene>
    <name evidence="1" type="ORF">BB934_33130</name>
</gene>